<evidence type="ECO:0000313" key="3">
    <source>
        <dbReference type="Proteomes" id="UP000812440"/>
    </source>
</evidence>
<name>A0A8T2K6S3_9PIPI</name>
<evidence type="ECO:0000256" key="1">
    <source>
        <dbReference type="SAM" id="MobiDB-lite"/>
    </source>
</evidence>
<feature type="compositionally biased region" description="Basic and acidic residues" evidence="1">
    <location>
        <begin position="27"/>
        <end position="41"/>
    </location>
</feature>
<organism evidence="2 3">
    <name type="scientific">Hymenochirus boettgeri</name>
    <name type="common">Congo dwarf clawed frog</name>
    <dbReference type="NCBI Taxonomy" id="247094"/>
    <lineage>
        <taxon>Eukaryota</taxon>
        <taxon>Metazoa</taxon>
        <taxon>Chordata</taxon>
        <taxon>Craniata</taxon>
        <taxon>Vertebrata</taxon>
        <taxon>Euteleostomi</taxon>
        <taxon>Amphibia</taxon>
        <taxon>Batrachia</taxon>
        <taxon>Anura</taxon>
        <taxon>Pipoidea</taxon>
        <taxon>Pipidae</taxon>
        <taxon>Pipinae</taxon>
        <taxon>Hymenochirus</taxon>
    </lineage>
</organism>
<protein>
    <submittedName>
        <fullName evidence="2">Uncharacterized protein</fullName>
    </submittedName>
</protein>
<comment type="caution">
    <text evidence="2">The sequence shown here is derived from an EMBL/GenBank/DDBJ whole genome shotgun (WGS) entry which is preliminary data.</text>
</comment>
<reference evidence="2" key="1">
    <citation type="thesis" date="2020" institute="ProQuest LLC" country="789 East Eisenhower Parkway, Ann Arbor, MI, USA">
        <title>Comparative Genomics and Chromosome Evolution.</title>
        <authorList>
            <person name="Mudd A.B."/>
        </authorList>
    </citation>
    <scope>NUCLEOTIDE SEQUENCE</scope>
    <source>
        <strain evidence="2">Female2</strain>
        <tissue evidence="2">Blood</tissue>
    </source>
</reference>
<dbReference type="AlphaFoldDB" id="A0A8T2K6S3"/>
<proteinExistence type="predicted"/>
<dbReference type="Proteomes" id="UP000812440">
    <property type="component" value="Chromosome 2"/>
</dbReference>
<sequence>MGGFLSISKCVQTGHQEVNQSTWVSECEPKPSSHNHSKEDGGFVKMCRWNHIVEQYDLHSPNKGNAGGYLCLSDPPDYGRSGSDL</sequence>
<accession>A0A8T2K6S3</accession>
<dbReference type="EMBL" id="JAACNH010000002">
    <property type="protein sequence ID" value="KAG8451067.1"/>
    <property type="molecule type" value="Genomic_DNA"/>
</dbReference>
<gene>
    <name evidence="2" type="ORF">GDO86_003375</name>
</gene>
<evidence type="ECO:0000313" key="2">
    <source>
        <dbReference type="EMBL" id="KAG8451067.1"/>
    </source>
</evidence>
<feature type="region of interest" description="Disordered" evidence="1">
    <location>
        <begin position="17"/>
        <end position="41"/>
    </location>
</feature>
<keyword evidence="3" id="KW-1185">Reference proteome</keyword>